<dbReference type="EMBL" id="CP146203">
    <property type="protein sequence ID" value="XBH20500.1"/>
    <property type="molecule type" value="Genomic_DNA"/>
</dbReference>
<proteinExistence type="predicted"/>
<gene>
    <name evidence="1" type="ORF">V5R04_09615</name>
</gene>
<name>A0AAU7DS41_9MICO</name>
<accession>A0AAU7DS41</accession>
<organism evidence="1">
    <name type="scientific">Jonesiaceae bacterium BS-20</name>
    <dbReference type="NCBI Taxonomy" id="3120821"/>
    <lineage>
        <taxon>Bacteria</taxon>
        <taxon>Bacillati</taxon>
        <taxon>Actinomycetota</taxon>
        <taxon>Actinomycetes</taxon>
        <taxon>Micrococcales</taxon>
        <taxon>Jonesiaceae</taxon>
    </lineage>
</organism>
<evidence type="ECO:0000313" key="1">
    <source>
        <dbReference type="EMBL" id="XBH20500.1"/>
    </source>
</evidence>
<dbReference type="AlphaFoldDB" id="A0AAU7DS41"/>
<sequence length="124" mass="13330">MTEPTSATPVFDSGETATIASGMKIHAKLGRVVINEGHIGLLRENGDLIDSAPLSKVVLKKGLTYIMVPTLHVLMNGTKYLVNLSYEARIHAGVDDATAKDEQRRENAAFAQMVRQLGGQAKGL</sequence>
<reference evidence="1" key="1">
    <citation type="submission" date="2024-02" db="EMBL/GenBank/DDBJ databases">
        <title>Tomenella chthoni gen. nov. sp. nov., a member of the family Jonesiaceae isolated from bat guano.</title>
        <authorList>
            <person name="Miller S.L."/>
            <person name="King J."/>
            <person name="Sankaranarayanan K."/>
            <person name="Lawson P.A."/>
        </authorList>
    </citation>
    <scope>NUCLEOTIDE SEQUENCE</scope>
    <source>
        <strain evidence="1">BS-20</strain>
    </source>
</reference>
<protein>
    <submittedName>
        <fullName evidence="1">Uncharacterized protein</fullName>
    </submittedName>
</protein>